<evidence type="ECO:0000256" key="13">
    <source>
        <dbReference type="ARBA" id="ARBA00093543"/>
    </source>
</evidence>
<evidence type="ECO:0000256" key="1">
    <source>
        <dbReference type="ARBA" id="ARBA00004123"/>
    </source>
</evidence>
<gene>
    <name evidence="17" type="primary">LOC107008685</name>
</gene>
<keyword evidence="5" id="KW-0597">Phosphoprotein</keyword>
<protein>
    <recommendedName>
        <fullName evidence="3">KAT8 regulatory NSL complex subunit 2</fullName>
    </recommendedName>
    <alternativeName>
        <fullName evidence="11">NSL complex protein NSL2</fullName>
    </alternativeName>
    <alternativeName>
        <fullName evidence="10">Non-specific lethal 2 homolog</fullName>
    </alternativeName>
</protein>
<evidence type="ECO:0000256" key="9">
    <source>
        <dbReference type="ARBA" id="ARBA00023242"/>
    </source>
</evidence>
<reference evidence="16" key="1">
    <citation type="journal article" date="2014" name="Nat. Genet.">
        <title>The genome of the stress-tolerant wild tomato species Solanum pennellii.</title>
        <authorList>
            <person name="Bolger A."/>
            <person name="Scossa F."/>
            <person name="Bolger M.E."/>
            <person name="Lanz C."/>
            <person name="Maumus F."/>
            <person name="Tohge T."/>
            <person name="Quesneville H."/>
            <person name="Alseekh S."/>
            <person name="Sorensen I."/>
            <person name="Lichtenstein G."/>
            <person name="Fich E.A."/>
            <person name="Conte M."/>
            <person name="Keller H."/>
            <person name="Schneeberger K."/>
            <person name="Schwacke R."/>
            <person name="Ofner I."/>
            <person name="Vrebalov J."/>
            <person name="Xu Y."/>
            <person name="Osorio S."/>
            <person name="Aflitos S.A."/>
            <person name="Schijlen E."/>
            <person name="Jimenez-Gomez J.M."/>
            <person name="Ryngajllo M."/>
            <person name="Kimura S."/>
            <person name="Kumar R."/>
            <person name="Koenig D."/>
            <person name="Headland L.R."/>
            <person name="Maloof J.N."/>
            <person name="Sinha N."/>
            <person name="van Ham R.C."/>
            <person name="Lankhorst R.K."/>
            <person name="Mao L."/>
            <person name="Vogel A."/>
            <person name="Arsova B."/>
            <person name="Panstruga R."/>
            <person name="Fei Z."/>
            <person name="Rose J.K."/>
            <person name="Zamir D."/>
            <person name="Carrari F."/>
            <person name="Giovannoni J.J."/>
            <person name="Weigel D."/>
            <person name="Usadel B."/>
            <person name="Fernie A.R."/>
        </authorList>
    </citation>
    <scope>NUCLEOTIDE SEQUENCE [LARGE SCALE GENOMIC DNA]</scope>
    <source>
        <strain evidence="16">cv. LA0716</strain>
    </source>
</reference>
<evidence type="ECO:0000256" key="6">
    <source>
        <dbReference type="ARBA" id="ARBA00022843"/>
    </source>
</evidence>
<evidence type="ECO:0000256" key="2">
    <source>
        <dbReference type="ARBA" id="ARBA00004173"/>
    </source>
</evidence>
<feature type="compositionally biased region" description="Polar residues" evidence="14">
    <location>
        <begin position="65"/>
        <end position="79"/>
    </location>
</feature>
<dbReference type="PANTHER" id="PTHR13453:SF1">
    <property type="entry name" value="KAT8 REGULATORY NSL COMPLEX SUBUNIT 2"/>
    <property type="match status" value="1"/>
</dbReference>
<evidence type="ECO:0000313" key="16">
    <source>
        <dbReference type="Proteomes" id="UP000694930"/>
    </source>
</evidence>
<name>A0ABM1FY81_SOLPN</name>
<proteinExistence type="predicted"/>
<feature type="compositionally biased region" description="Polar residues" evidence="14">
    <location>
        <begin position="27"/>
        <end position="36"/>
    </location>
</feature>
<dbReference type="InterPro" id="IPR025927">
    <property type="entry name" value="Znf_KANL2-like"/>
</dbReference>
<feature type="region of interest" description="Disordered" evidence="14">
    <location>
        <begin position="56"/>
        <end position="79"/>
    </location>
</feature>
<keyword evidence="8" id="KW-0496">Mitochondrion</keyword>
<evidence type="ECO:0000256" key="7">
    <source>
        <dbReference type="ARBA" id="ARBA00022853"/>
    </source>
</evidence>
<evidence type="ECO:0000256" key="8">
    <source>
        <dbReference type="ARBA" id="ARBA00023128"/>
    </source>
</evidence>
<dbReference type="GeneID" id="107008685"/>
<keyword evidence="4" id="KW-1017">Isopeptide bond</keyword>
<keyword evidence="7" id="KW-0156">Chromatin regulator</keyword>
<evidence type="ECO:0000256" key="3">
    <source>
        <dbReference type="ARBA" id="ARBA00015508"/>
    </source>
</evidence>
<evidence type="ECO:0000256" key="14">
    <source>
        <dbReference type="SAM" id="MobiDB-lite"/>
    </source>
</evidence>
<feature type="domain" description="KANL2-like probable zinc-finger" evidence="15">
    <location>
        <begin position="176"/>
        <end position="238"/>
    </location>
</feature>
<evidence type="ECO:0000259" key="15">
    <source>
        <dbReference type="Pfam" id="PF13891"/>
    </source>
</evidence>
<evidence type="ECO:0000313" key="17">
    <source>
        <dbReference type="RefSeq" id="XP_015063309.1"/>
    </source>
</evidence>
<comment type="function">
    <text evidence="12">Non-catalytic component of the NSL histone acetyltransferase complex, a multiprotein complex that mediates histone H4 acetylation at 'Lys-5'- and 'Lys-8' (H4K5ac and H4K8ac) at transcription start sites and promotes transcription initiation. Required for NSL complex stability and for transcription of intraciliary transport genes in both ciliated and non-ciliated cells by regulating histone H4 acetylation at 'Lys-5'- and 'Lys-12' (H4K5ac and H4K12ac). This is necessary for cilium assembly in ciliated cells and for organization of the microtubule cytoskeleton in non-ciliated cells. Required within the NSL complex to maintain nuclear architecture stability by promoting KAT8-mediated acetylation of lamin LMNA.</text>
</comment>
<evidence type="ECO:0000256" key="10">
    <source>
        <dbReference type="ARBA" id="ARBA00032947"/>
    </source>
</evidence>
<evidence type="ECO:0000256" key="12">
    <source>
        <dbReference type="ARBA" id="ARBA00093359"/>
    </source>
</evidence>
<dbReference type="Pfam" id="PF13891">
    <property type="entry name" value="zf-C3HC3H_KANSL2"/>
    <property type="match status" value="1"/>
</dbReference>
<evidence type="ECO:0000256" key="11">
    <source>
        <dbReference type="ARBA" id="ARBA00033378"/>
    </source>
</evidence>
<accession>A0ABM1FY81</accession>
<feature type="region of interest" description="Disordered" evidence="14">
    <location>
        <begin position="23"/>
        <end position="42"/>
    </location>
</feature>
<dbReference type="InterPro" id="IPR026316">
    <property type="entry name" value="NSL2"/>
</dbReference>
<dbReference type="Proteomes" id="UP000694930">
    <property type="component" value="Chromosome 1"/>
</dbReference>
<evidence type="ECO:0000256" key="5">
    <source>
        <dbReference type="ARBA" id="ARBA00022553"/>
    </source>
</evidence>
<reference evidence="17" key="2">
    <citation type="submission" date="2025-08" db="UniProtKB">
        <authorList>
            <consortium name="RefSeq"/>
        </authorList>
    </citation>
    <scope>IDENTIFICATION</scope>
</reference>
<keyword evidence="9" id="KW-0539">Nucleus</keyword>
<comment type="subunit">
    <text evidence="13">Component of the NSL complex at least composed of KAT8/MOF, KANSL1, KANSL2, KANSL3, MCRS1, PHF20, OGT1/OGT, WDR5 and HCFC1.</text>
</comment>
<keyword evidence="6" id="KW-0832">Ubl conjugation</keyword>
<organism evidence="16 17">
    <name type="scientific">Solanum pennellii</name>
    <name type="common">Tomato</name>
    <name type="synonym">Lycopersicon pennellii</name>
    <dbReference type="NCBI Taxonomy" id="28526"/>
    <lineage>
        <taxon>Eukaryota</taxon>
        <taxon>Viridiplantae</taxon>
        <taxon>Streptophyta</taxon>
        <taxon>Embryophyta</taxon>
        <taxon>Tracheophyta</taxon>
        <taxon>Spermatophyta</taxon>
        <taxon>Magnoliopsida</taxon>
        <taxon>eudicotyledons</taxon>
        <taxon>Gunneridae</taxon>
        <taxon>Pentapetalae</taxon>
        <taxon>asterids</taxon>
        <taxon>lamiids</taxon>
        <taxon>Solanales</taxon>
        <taxon>Solanaceae</taxon>
        <taxon>Solanoideae</taxon>
        <taxon>Solaneae</taxon>
        <taxon>Solanum</taxon>
        <taxon>Solanum subgen. Lycopersicon</taxon>
    </lineage>
</organism>
<evidence type="ECO:0000256" key="4">
    <source>
        <dbReference type="ARBA" id="ARBA00022499"/>
    </source>
</evidence>
<dbReference type="RefSeq" id="XP_015063309.1">
    <property type="nucleotide sequence ID" value="XM_015207823.2"/>
</dbReference>
<dbReference type="PANTHER" id="PTHR13453">
    <property type="entry name" value="KAT8 REGULATORY NSL COMPLEX SUBUNIT 2"/>
    <property type="match status" value="1"/>
</dbReference>
<comment type="subcellular location">
    <subcellularLocation>
        <location evidence="2">Mitochondrion</location>
    </subcellularLocation>
    <subcellularLocation>
        <location evidence="1">Nucleus</location>
    </subcellularLocation>
</comment>
<sequence>MPPATPQSTAATTAITTAAASTANYRPGTSNSNLNPNKVDLKNPYNFNRATNSRLLSVDTDMPDPNSSTGNAAGRPSSSNALIKIDGWEEDAVLSRSKHLHRVEVYKRRNRRGKQLQRIYRDCYWSLMEEVKLKHREYCWKFGMSAFQEDEDKNNKDGTAGTGENNGNAVTSNTCGVHGCKSKAMALTRFCHMHILSDSKQKLYKACSFAIKSSPTGPILCGKPILRSAVPSYCSLHSQKAEKHVARALKKAGLNASNPSKIVPKFHVIVAECVSQIQNRRRAAQKATLEMAEVKEESSC</sequence>
<keyword evidence="16" id="KW-1185">Reference proteome</keyword>